<evidence type="ECO:0000313" key="4">
    <source>
        <dbReference type="Proteomes" id="UP000006671"/>
    </source>
</evidence>
<feature type="compositionally biased region" description="Low complexity" evidence="1">
    <location>
        <begin position="453"/>
        <end position="469"/>
    </location>
</feature>
<sequence>MTPPPSSSSLLNNNQQTITRQSPSQQDVIKSLVLNHPLKRRLSALETFSLQSSLNNQNNNNCTIIQTSLHADSMDTSVESPQDLNQTKPLEMRKKKMKTPNKTIRKQGYLMFHHYQVCPESHIDRLQMKEPVICILSSKKIQLFTPKLFDNSFYQNQVEQQQQLLQSLSDISNTNQAITNNVIPICDKYSAHLIGTIYLDDRVCLGKVLVDPLSSTTFSVYIEKSNEKTINNDNDTQCVKMHWESSCKSPPTDGTSRSENASPSYSPNVDEEMTCTDMKYESITANAIAEDRLVFEATNESETLQWISSIRQVASSLHNENAYILTELLLKIFEYLDEKALADVSLTSRKFNELSNYDFLWFNLYKSRYEKQAYDLSYYKNMLRNISMTSSSKSDQKDDEDAVYGEQVTWKYVHKKRIIYEKTFLPPPTPPEQPSNSATPTTNTAPTAPPPTDQTTTNAATPSSSSTAAVPPPTQNDNQKQDQSNLSQKESQATNNEQTEIKPPTKEEIEKLQKEEDERKKKEEEEKIKNKSTQFLRKANNLFNAADKANNVYKKRMLWMLCMDNYETCLMYNDKNWTAARNWCVSLIRLEKLVHNLKTNEAQLYLAFMLNQCMEKFDVCMKNAPKNDEVLTLWAGTCSDIAIKVADMDLSDRLFRMAHEKFEEALKIKSHIGTYNDYGISYCDWAEKKIRHLKKRLKISTSILKKGAHIHLEVDSGSKSPKTPCNGIGFSSTPLPLSNFFPYCSLLSGFYTSTDLKELTYDEFERERKVIDGYLDESSKLYDKCLNIKPEYFHALNNKGFNEKLKIDLLKVRKHSLKLTREQEMETNIERKRLVDIACDLFRRCIEIKDFVIARNNYGNMLLQESKEELGMDRYQLLEQSIAQYEQAMILEPNNDGCICRCAIAFLMKAEVILNEIKNGERAVTSTIGTPEQVNSNLEYLYERAKVGFKCLKNTSLSHYNLACLNAIFNKKEECKNELMACIDIVSEQKLREDKDFENVREELWFKEIMEKACNKPSVMIGPTNQNLDL</sequence>
<feature type="domain" description="F-box" evidence="2">
    <location>
        <begin position="318"/>
        <end position="364"/>
    </location>
</feature>
<name>D2VWS3_NAEGR</name>
<dbReference type="OrthoDB" id="3219396at2759"/>
<evidence type="ECO:0000313" key="3">
    <source>
        <dbReference type="EMBL" id="EFC38744.1"/>
    </source>
</evidence>
<feature type="compositionally biased region" description="Low complexity" evidence="1">
    <location>
        <begin position="434"/>
        <end position="446"/>
    </location>
</feature>
<feature type="compositionally biased region" description="Basic and acidic residues" evidence="1">
    <location>
        <begin position="499"/>
        <end position="529"/>
    </location>
</feature>
<dbReference type="InterPro" id="IPR036047">
    <property type="entry name" value="F-box-like_dom_sf"/>
</dbReference>
<feature type="compositionally biased region" description="Polar residues" evidence="1">
    <location>
        <begin position="15"/>
        <end position="24"/>
    </location>
</feature>
<proteinExistence type="predicted"/>
<feature type="region of interest" description="Disordered" evidence="1">
    <location>
        <begin position="423"/>
        <end position="530"/>
    </location>
</feature>
<feature type="compositionally biased region" description="Polar residues" evidence="1">
    <location>
        <begin position="475"/>
        <end position="498"/>
    </location>
</feature>
<dbReference type="KEGG" id="ngr:NAEGRDRAFT_73484"/>
<dbReference type="AlphaFoldDB" id="D2VWS3"/>
<keyword evidence="4" id="KW-1185">Reference proteome</keyword>
<dbReference type="SMART" id="SM00256">
    <property type="entry name" value="FBOX"/>
    <property type="match status" value="1"/>
</dbReference>
<dbReference type="VEuPathDB" id="AmoebaDB:NAEGRDRAFT_73484"/>
<dbReference type="GeneID" id="8858383"/>
<accession>D2VWS3</accession>
<dbReference type="PROSITE" id="PS50181">
    <property type="entry name" value="FBOX"/>
    <property type="match status" value="1"/>
</dbReference>
<dbReference type="Pfam" id="PF12937">
    <property type="entry name" value="F-box-like"/>
    <property type="match status" value="1"/>
</dbReference>
<evidence type="ECO:0000259" key="2">
    <source>
        <dbReference type="PROSITE" id="PS50181"/>
    </source>
</evidence>
<reference evidence="3 4" key="1">
    <citation type="journal article" date="2010" name="Cell">
        <title>The genome of Naegleria gruberi illuminates early eukaryotic versatility.</title>
        <authorList>
            <person name="Fritz-Laylin L.K."/>
            <person name="Prochnik S.E."/>
            <person name="Ginger M.L."/>
            <person name="Dacks J.B."/>
            <person name="Carpenter M.L."/>
            <person name="Field M.C."/>
            <person name="Kuo A."/>
            <person name="Paredez A."/>
            <person name="Chapman J."/>
            <person name="Pham J."/>
            <person name="Shu S."/>
            <person name="Neupane R."/>
            <person name="Cipriano M."/>
            <person name="Mancuso J."/>
            <person name="Tu H."/>
            <person name="Salamov A."/>
            <person name="Lindquist E."/>
            <person name="Shapiro H."/>
            <person name="Lucas S."/>
            <person name="Grigoriev I.V."/>
            <person name="Cande W.Z."/>
            <person name="Fulton C."/>
            <person name="Rokhsar D.S."/>
            <person name="Dawson S.C."/>
        </authorList>
    </citation>
    <scope>NUCLEOTIDE SEQUENCE [LARGE SCALE GENOMIC DNA]</scope>
    <source>
        <strain evidence="3 4">NEG-M</strain>
    </source>
</reference>
<dbReference type="Gene3D" id="1.20.1280.50">
    <property type="match status" value="1"/>
</dbReference>
<gene>
    <name evidence="3" type="ORF">NAEGRDRAFT_73484</name>
</gene>
<dbReference type="Gene3D" id="1.25.40.10">
    <property type="entry name" value="Tetratricopeptide repeat domain"/>
    <property type="match status" value="1"/>
</dbReference>
<evidence type="ECO:0000256" key="1">
    <source>
        <dbReference type="SAM" id="MobiDB-lite"/>
    </source>
</evidence>
<feature type="region of interest" description="Disordered" evidence="1">
    <location>
        <begin position="244"/>
        <end position="270"/>
    </location>
</feature>
<dbReference type="InterPro" id="IPR001810">
    <property type="entry name" value="F-box_dom"/>
</dbReference>
<protein>
    <recommendedName>
        <fullName evidence="2">F-box domain-containing protein</fullName>
    </recommendedName>
</protein>
<dbReference type="InParanoid" id="D2VWS3"/>
<organism evidence="4">
    <name type="scientific">Naegleria gruberi</name>
    <name type="common">Amoeba</name>
    <dbReference type="NCBI Taxonomy" id="5762"/>
    <lineage>
        <taxon>Eukaryota</taxon>
        <taxon>Discoba</taxon>
        <taxon>Heterolobosea</taxon>
        <taxon>Tetramitia</taxon>
        <taxon>Eutetramitia</taxon>
        <taxon>Vahlkampfiidae</taxon>
        <taxon>Naegleria</taxon>
    </lineage>
</organism>
<dbReference type="SUPFAM" id="SSF81383">
    <property type="entry name" value="F-box domain"/>
    <property type="match status" value="1"/>
</dbReference>
<dbReference type="OMA" id="HIGTYND"/>
<dbReference type="SUPFAM" id="SSF48452">
    <property type="entry name" value="TPR-like"/>
    <property type="match status" value="1"/>
</dbReference>
<dbReference type="SUPFAM" id="SSF48439">
    <property type="entry name" value="Protein prenylyltransferase"/>
    <property type="match status" value="1"/>
</dbReference>
<dbReference type="RefSeq" id="XP_002671488.1">
    <property type="nucleotide sequence ID" value="XM_002671442.1"/>
</dbReference>
<dbReference type="EMBL" id="GG738905">
    <property type="protein sequence ID" value="EFC38744.1"/>
    <property type="molecule type" value="Genomic_DNA"/>
</dbReference>
<feature type="region of interest" description="Disordered" evidence="1">
    <location>
        <begin position="1"/>
        <end position="24"/>
    </location>
</feature>
<feature type="compositionally biased region" description="Polar residues" evidence="1">
    <location>
        <begin position="246"/>
        <end position="267"/>
    </location>
</feature>
<dbReference type="Proteomes" id="UP000006671">
    <property type="component" value="Unassembled WGS sequence"/>
</dbReference>
<dbReference type="InterPro" id="IPR011990">
    <property type="entry name" value="TPR-like_helical_dom_sf"/>
</dbReference>